<sequence length="307" mass="35599">MFPIQTLTKELSQEIQIAENCSSELSNLLFTRMASTMEDSEVCPGREILDYEQNIEDLFQQHHELEASEDDQSPPVVNEEVANFDDGQEDTFEIFAKENFYEEGDKLSEFNLELNSLISSSDPSSVPEELAPTTPEKKSTSKAKEVKPKVSKKRTTKPKKVGRKKIETGMEQRKDVVLKKVLRKIRNYFWRDFQIYTEFPIKKRGKADDALLKDCLEIYVRKVFNLEPKPGMVRTLSNLMCGKETKQKENLIYQTLYRFSFTRFKKVTKNSSFRFLVSRYSESVDRETLTPDESIGLDMIISMSLKS</sequence>
<evidence type="ECO:0000256" key="1">
    <source>
        <dbReference type="SAM" id="MobiDB-lite"/>
    </source>
</evidence>
<feature type="compositionally biased region" description="Basic residues" evidence="1">
    <location>
        <begin position="149"/>
        <end position="163"/>
    </location>
</feature>
<evidence type="ECO:0000313" key="2">
    <source>
        <dbReference type="EMBL" id="CAE0381839.1"/>
    </source>
</evidence>
<proteinExistence type="predicted"/>
<name>A0A7S3KEH4_EUPCR</name>
<reference evidence="2" key="1">
    <citation type="submission" date="2021-01" db="EMBL/GenBank/DDBJ databases">
        <authorList>
            <person name="Corre E."/>
            <person name="Pelletier E."/>
            <person name="Niang G."/>
            <person name="Scheremetjew M."/>
            <person name="Finn R."/>
            <person name="Kale V."/>
            <person name="Holt S."/>
            <person name="Cochrane G."/>
            <person name="Meng A."/>
            <person name="Brown T."/>
            <person name="Cohen L."/>
        </authorList>
    </citation>
    <scope>NUCLEOTIDE SEQUENCE</scope>
    <source>
        <strain evidence="2">CT5</strain>
    </source>
</reference>
<feature type="compositionally biased region" description="Basic and acidic residues" evidence="1">
    <location>
        <begin position="135"/>
        <end position="148"/>
    </location>
</feature>
<protein>
    <submittedName>
        <fullName evidence="2">Uncharacterized protein</fullName>
    </submittedName>
</protein>
<accession>A0A7S3KEH4</accession>
<organism evidence="2">
    <name type="scientific">Euplotes crassus</name>
    <dbReference type="NCBI Taxonomy" id="5936"/>
    <lineage>
        <taxon>Eukaryota</taxon>
        <taxon>Sar</taxon>
        <taxon>Alveolata</taxon>
        <taxon>Ciliophora</taxon>
        <taxon>Intramacronucleata</taxon>
        <taxon>Spirotrichea</taxon>
        <taxon>Hypotrichia</taxon>
        <taxon>Euplotida</taxon>
        <taxon>Euplotidae</taxon>
        <taxon>Moneuplotes</taxon>
    </lineage>
</organism>
<dbReference type="EMBL" id="HBIK01014381">
    <property type="protein sequence ID" value="CAE0381839.1"/>
    <property type="molecule type" value="Transcribed_RNA"/>
</dbReference>
<feature type="region of interest" description="Disordered" evidence="1">
    <location>
        <begin position="119"/>
        <end position="163"/>
    </location>
</feature>
<gene>
    <name evidence="2" type="ORF">ECRA1380_LOCUS6801</name>
</gene>
<dbReference type="AlphaFoldDB" id="A0A7S3KEH4"/>